<dbReference type="PANTHER" id="PTHR48097">
    <property type="entry name" value="L-THREONINE ALDOLASE-RELATED"/>
    <property type="match status" value="1"/>
</dbReference>
<dbReference type="SUPFAM" id="SSF53383">
    <property type="entry name" value="PLP-dependent transferases"/>
    <property type="match status" value="1"/>
</dbReference>
<dbReference type="GO" id="GO:0006545">
    <property type="term" value="P:glycine biosynthetic process"/>
    <property type="evidence" value="ECO:0007669"/>
    <property type="project" value="TreeGrafter"/>
</dbReference>
<reference evidence="5" key="1">
    <citation type="journal article" date="2020" name="Stud. Mycol.">
        <title>101 Dothideomycetes genomes: a test case for predicting lifestyles and emergence of pathogens.</title>
        <authorList>
            <person name="Haridas S."/>
            <person name="Albert R."/>
            <person name="Binder M."/>
            <person name="Bloem J."/>
            <person name="Labutti K."/>
            <person name="Salamov A."/>
            <person name="Andreopoulos B."/>
            <person name="Baker S."/>
            <person name="Barry K."/>
            <person name="Bills G."/>
            <person name="Bluhm B."/>
            <person name="Cannon C."/>
            <person name="Castanera R."/>
            <person name="Culley D."/>
            <person name="Daum C."/>
            <person name="Ezra D."/>
            <person name="Gonzalez J."/>
            <person name="Henrissat B."/>
            <person name="Kuo A."/>
            <person name="Liang C."/>
            <person name="Lipzen A."/>
            <person name="Lutzoni F."/>
            <person name="Magnuson J."/>
            <person name="Mondo S."/>
            <person name="Nolan M."/>
            <person name="Ohm R."/>
            <person name="Pangilinan J."/>
            <person name="Park H.-J."/>
            <person name="Ramirez L."/>
            <person name="Alfaro M."/>
            <person name="Sun H."/>
            <person name="Tritt A."/>
            <person name="Yoshinaga Y."/>
            <person name="Zwiers L.-H."/>
            <person name="Turgeon B."/>
            <person name="Goodwin S."/>
            <person name="Spatafora J."/>
            <person name="Crous P."/>
            <person name="Grigoriev I."/>
        </authorList>
    </citation>
    <scope>NUCLEOTIDE SEQUENCE</scope>
    <source>
        <strain evidence="5">CBS 113389</strain>
    </source>
</reference>
<accession>A0A6A6PWQ4</accession>
<dbReference type="GO" id="GO:0016740">
    <property type="term" value="F:transferase activity"/>
    <property type="evidence" value="ECO:0007669"/>
    <property type="project" value="UniProtKB-KW"/>
</dbReference>
<dbReference type="InterPro" id="IPR015421">
    <property type="entry name" value="PyrdxlP-dep_Trfase_major"/>
</dbReference>
<name>A0A6A6PWQ4_9PEZI</name>
<dbReference type="Pfam" id="PF01212">
    <property type="entry name" value="Beta_elim_lyase"/>
    <property type="match status" value="1"/>
</dbReference>
<dbReference type="InterPro" id="IPR001597">
    <property type="entry name" value="ArAA_b-elim_lyase/Thr_aldolase"/>
</dbReference>
<gene>
    <name evidence="5" type="ORF">BDY17DRAFT_248788</name>
</gene>
<evidence type="ECO:0000313" key="5">
    <source>
        <dbReference type="EMBL" id="KAF2484171.1"/>
    </source>
</evidence>
<dbReference type="Gene3D" id="3.40.640.10">
    <property type="entry name" value="Type I PLP-dependent aspartate aminotransferase-like (Major domain)"/>
    <property type="match status" value="1"/>
</dbReference>
<proteinExistence type="inferred from homology"/>
<dbReference type="GO" id="GO:0006567">
    <property type="term" value="P:L-threonine catabolic process"/>
    <property type="evidence" value="ECO:0007669"/>
    <property type="project" value="TreeGrafter"/>
</dbReference>
<dbReference type="RefSeq" id="XP_033590741.1">
    <property type="nucleotide sequence ID" value="XM_033730934.1"/>
</dbReference>
<comment type="cofactor">
    <cofactor evidence="1">
        <name>pyridoxal 5'-phosphate</name>
        <dbReference type="ChEBI" id="CHEBI:597326"/>
    </cofactor>
</comment>
<feature type="domain" description="Aromatic amino acid beta-eliminating lyase/threonine aldolase" evidence="4">
    <location>
        <begin position="61"/>
        <end position="270"/>
    </location>
</feature>
<dbReference type="GeneID" id="54471936"/>
<sequence length="436" mass="49202">MANSTDKPEPIRFRFAQSLEAPQFIERAAQYAKDPRKYLEEKLGRNVLEERKHLLHIPDKVDKDIYGAGEHKANFEKHIAKLFGKESGLFFITGVQAQLAALKTHCERVGRNRAAWHVTSHLETAEAGSYKHLYGLERVLLGEKDENPSLEAIEKALSLPEDQRPAVVLLEIPNRTLGSKTYTWDQLVAISAACKKAGVIFHCDGARMWEIEPYYQKTAGKTFADVAGLFDSIYVSFYKGLRGAAGAMLMGESSLIEDAKVWQKRVGGTVITLMYEIIDDERGFNENIGTFARKWKKMDDLQRGVLEATEKFRTKDGERIISFVADPATCCQVHNVFSGYTIEELTAARDKVEEKLNVRLFERLRAKESVELMTKAERERMLETNGNNVVATEDDRKHTIEWMLAEETLEVETKVFVDAFAAFAKELVTAGAAGKQ</sequence>
<keyword evidence="6" id="KW-1185">Reference proteome</keyword>
<evidence type="ECO:0000256" key="2">
    <source>
        <dbReference type="ARBA" id="ARBA00006966"/>
    </source>
</evidence>
<evidence type="ECO:0000313" key="6">
    <source>
        <dbReference type="Proteomes" id="UP000799767"/>
    </source>
</evidence>
<evidence type="ECO:0000256" key="3">
    <source>
        <dbReference type="ARBA" id="ARBA00022898"/>
    </source>
</evidence>
<dbReference type="OrthoDB" id="10261951at2759"/>
<dbReference type="GO" id="GO:0008732">
    <property type="term" value="F:L-allo-threonine aldolase activity"/>
    <property type="evidence" value="ECO:0007669"/>
    <property type="project" value="TreeGrafter"/>
</dbReference>
<dbReference type="AlphaFoldDB" id="A0A6A6PWQ4"/>
<evidence type="ECO:0000256" key="1">
    <source>
        <dbReference type="ARBA" id="ARBA00001933"/>
    </source>
</evidence>
<organism evidence="5 6">
    <name type="scientific">Neohortaea acidophila</name>
    <dbReference type="NCBI Taxonomy" id="245834"/>
    <lineage>
        <taxon>Eukaryota</taxon>
        <taxon>Fungi</taxon>
        <taxon>Dikarya</taxon>
        <taxon>Ascomycota</taxon>
        <taxon>Pezizomycotina</taxon>
        <taxon>Dothideomycetes</taxon>
        <taxon>Dothideomycetidae</taxon>
        <taxon>Mycosphaerellales</taxon>
        <taxon>Teratosphaeriaceae</taxon>
        <taxon>Neohortaea</taxon>
    </lineage>
</organism>
<comment type="similarity">
    <text evidence="2">Belongs to the threonine aldolase family.</text>
</comment>
<protein>
    <submittedName>
        <fullName evidence="5">Pyridoxal phosphate-dependent transferase</fullName>
    </submittedName>
</protein>
<evidence type="ECO:0000259" key="4">
    <source>
        <dbReference type="Pfam" id="PF01212"/>
    </source>
</evidence>
<dbReference type="InterPro" id="IPR015424">
    <property type="entry name" value="PyrdxlP-dep_Trfase"/>
</dbReference>
<keyword evidence="3" id="KW-0663">Pyridoxal phosphate</keyword>
<dbReference type="EMBL" id="MU001634">
    <property type="protein sequence ID" value="KAF2484171.1"/>
    <property type="molecule type" value="Genomic_DNA"/>
</dbReference>
<dbReference type="PANTHER" id="PTHR48097:SF9">
    <property type="entry name" value="L-THREONINE ALDOLASE"/>
    <property type="match status" value="1"/>
</dbReference>
<dbReference type="Proteomes" id="UP000799767">
    <property type="component" value="Unassembled WGS sequence"/>
</dbReference>
<dbReference type="GO" id="GO:0005829">
    <property type="term" value="C:cytosol"/>
    <property type="evidence" value="ECO:0007669"/>
    <property type="project" value="TreeGrafter"/>
</dbReference>
<keyword evidence="5" id="KW-0808">Transferase</keyword>